<feature type="non-terminal residue" evidence="2">
    <location>
        <position position="26"/>
    </location>
</feature>
<keyword evidence="3" id="KW-1185">Reference proteome</keyword>
<dbReference type="Proteomes" id="UP000265520">
    <property type="component" value="Unassembled WGS sequence"/>
</dbReference>
<evidence type="ECO:0000313" key="2">
    <source>
        <dbReference type="EMBL" id="MCI90179.1"/>
    </source>
</evidence>
<protein>
    <submittedName>
        <fullName evidence="2">Uncharacterized protein</fullName>
    </submittedName>
</protein>
<feature type="region of interest" description="Disordered" evidence="1">
    <location>
        <begin position="1"/>
        <end position="26"/>
    </location>
</feature>
<comment type="caution">
    <text evidence="2">The sequence shown here is derived from an EMBL/GenBank/DDBJ whole genome shotgun (WGS) entry which is preliminary data.</text>
</comment>
<organism evidence="2 3">
    <name type="scientific">Trifolium medium</name>
    <dbReference type="NCBI Taxonomy" id="97028"/>
    <lineage>
        <taxon>Eukaryota</taxon>
        <taxon>Viridiplantae</taxon>
        <taxon>Streptophyta</taxon>
        <taxon>Embryophyta</taxon>
        <taxon>Tracheophyta</taxon>
        <taxon>Spermatophyta</taxon>
        <taxon>Magnoliopsida</taxon>
        <taxon>eudicotyledons</taxon>
        <taxon>Gunneridae</taxon>
        <taxon>Pentapetalae</taxon>
        <taxon>rosids</taxon>
        <taxon>fabids</taxon>
        <taxon>Fabales</taxon>
        <taxon>Fabaceae</taxon>
        <taxon>Papilionoideae</taxon>
        <taxon>50 kb inversion clade</taxon>
        <taxon>NPAAA clade</taxon>
        <taxon>Hologalegina</taxon>
        <taxon>IRL clade</taxon>
        <taxon>Trifolieae</taxon>
        <taxon>Trifolium</taxon>
    </lineage>
</organism>
<evidence type="ECO:0000256" key="1">
    <source>
        <dbReference type="SAM" id="MobiDB-lite"/>
    </source>
</evidence>
<sequence>MLTSREEKELLREAKEVNDGFGENLD</sequence>
<reference evidence="2 3" key="1">
    <citation type="journal article" date="2018" name="Front. Plant Sci.">
        <title>Red Clover (Trifolium pratense) and Zigzag Clover (T. medium) - A Picture of Genomic Similarities and Differences.</title>
        <authorList>
            <person name="Dluhosova J."/>
            <person name="Istvanek J."/>
            <person name="Nedelnik J."/>
            <person name="Repkova J."/>
        </authorList>
    </citation>
    <scope>NUCLEOTIDE SEQUENCE [LARGE SCALE GENOMIC DNA]</scope>
    <source>
        <strain evidence="3">cv. 10/8</strain>
        <tissue evidence="2">Leaf</tissue>
    </source>
</reference>
<feature type="compositionally biased region" description="Basic and acidic residues" evidence="1">
    <location>
        <begin position="1"/>
        <end position="18"/>
    </location>
</feature>
<proteinExistence type="predicted"/>
<evidence type="ECO:0000313" key="3">
    <source>
        <dbReference type="Proteomes" id="UP000265520"/>
    </source>
</evidence>
<accession>A0A392VRX2</accession>
<name>A0A392VRX2_9FABA</name>
<dbReference type="AlphaFoldDB" id="A0A392VRX2"/>
<dbReference type="EMBL" id="LXQA011237192">
    <property type="protein sequence ID" value="MCI90179.1"/>
    <property type="molecule type" value="Genomic_DNA"/>
</dbReference>